<accession>A0A133NU66</accession>
<dbReference type="RefSeq" id="WP_016339424.1">
    <property type="nucleotide sequence ID" value="NZ_CP077147.1"/>
</dbReference>
<organism evidence="1 2">
    <name type="scientific">Fusobacterium nucleatum</name>
    <dbReference type="NCBI Taxonomy" id="851"/>
    <lineage>
        <taxon>Bacteria</taxon>
        <taxon>Fusobacteriati</taxon>
        <taxon>Fusobacteriota</taxon>
        <taxon>Fusobacteriia</taxon>
        <taxon>Fusobacteriales</taxon>
        <taxon>Fusobacteriaceae</taxon>
        <taxon>Fusobacterium</taxon>
    </lineage>
</organism>
<reference evidence="2" key="1">
    <citation type="submission" date="2016-01" db="EMBL/GenBank/DDBJ databases">
        <authorList>
            <person name="Mitreva M."/>
            <person name="Pepin K.H."/>
            <person name="Mihindukulasuriya K.A."/>
            <person name="Fulton R."/>
            <person name="Fronick C."/>
            <person name="O'Laughlin M."/>
            <person name="Miner T."/>
            <person name="Herter B."/>
            <person name="Rosa B.A."/>
            <person name="Cordes M."/>
            <person name="Tomlinson C."/>
            <person name="Wollam A."/>
            <person name="Palsikar V.B."/>
            <person name="Mardis E.R."/>
            <person name="Wilson R.K."/>
        </authorList>
    </citation>
    <scope>NUCLEOTIDE SEQUENCE [LARGE SCALE GENOMIC DNA]</scope>
    <source>
        <strain evidence="2">MJR7757B</strain>
    </source>
</reference>
<sequence length="196" mass="23047">MGYRYDCSKCKIRCDGKSLGVYNFKNDVEYSEHFENEIINKLCKRNCYAKKTEKDGYPDIEVYISKNGALKCYIEVKAQRRTFMSVEKILPNSDLIPSETMALNLSDLLRYFDIAKRETVPIYILWVLSNRPCAVDNDKVKYFYQKVDILERIYNKYRNTRTFRRKSGVGDVVNGEHKGVVVNYHFSLSELKEIKI</sequence>
<dbReference type="Proteomes" id="UP000070401">
    <property type="component" value="Unassembled WGS sequence"/>
</dbReference>
<name>A0A133NU66_FUSNU</name>
<protein>
    <submittedName>
        <fullName evidence="1">Uncharacterized protein</fullName>
    </submittedName>
</protein>
<gene>
    <name evidence="1" type="ORF">HMPREF3221_01351</name>
</gene>
<dbReference type="PATRIC" id="fig|851.8.peg.1358"/>
<comment type="caution">
    <text evidence="1">The sequence shown here is derived from an EMBL/GenBank/DDBJ whole genome shotgun (WGS) entry which is preliminary data.</text>
</comment>
<evidence type="ECO:0000313" key="1">
    <source>
        <dbReference type="EMBL" id="KXA19837.1"/>
    </source>
</evidence>
<dbReference type="EMBL" id="LRPY01000135">
    <property type="protein sequence ID" value="KXA19837.1"/>
    <property type="molecule type" value="Genomic_DNA"/>
</dbReference>
<keyword evidence="2" id="KW-1185">Reference proteome</keyword>
<proteinExistence type="predicted"/>
<dbReference type="AlphaFoldDB" id="A0A133NU66"/>
<evidence type="ECO:0000313" key="2">
    <source>
        <dbReference type="Proteomes" id="UP000070401"/>
    </source>
</evidence>